<accession>A0ABV8RPI1</accession>
<dbReference type="PANTHER" id="PTHR35005:SF1">
    <property type="entry name" value="2-AMINO-5-FORMYLAMINO-6-RIBOSYLAMINOPYRIMIDIN-4(3H)-ONE 5'-MONOPHOSPHATE DEFORMYLASE"/>
    <property type="match status" value="1"/>
</dbReference>
<comment type="similarity">
    <text evidence="5">Belongs to the creatininase superfamily.</text>
</comment>
<feature type="signal peptide" evidence="6">
    <location>
        <begin position="1"/>
        <end position="23"/>
    </location>
</feature>
<proteinExistence type="inferred from homology"/>
<keyword evidence="8" id="KW-1185">Reference proteome</keyword>
<dbReference type="SUPFAM" id="SSF102215">
    <property type="entry name" value="Creatininase"/>
    <property type="match status" value="1"/>
</dbReference>
<dbReference type="RefSeq" id="WP_379537659.1">
    <property type="nucleotide sequence ID" value="NZ_JBHSDR010000003.1"/>
</dbReference>
<evidence type="ECO:0000313" key="7">
    <source>
        <dbReference type="EMBL" id="MFC4294196.1"/>
    </source>
</evidence>
<name>A0ABV8RPI1_9SPHN</name>
<protein>
    <submittedName>
        <fullName evidence="7">Creatininase family protein</fullName>
    </submittedName>
</protein>
<dbReference type="InterPro" id="IPR024087">
    <property type="entry name" value="Creatininase-like_sf"/>
</dbReference>
<dbReference type="Proteomes" id="UP001595828">
    <property type="component" value="Unassembled WGS sequence"/>
</dbReference>
<dbReference type="Gene3D" id="3.40.50.10310">
    <property type="entry name" value="Creatininase"/>
    <property type="match status" value="1"/>
</dbReference>
<feature type="chain" id="PRO_5046398889" evidence="6">
    <location>
        <begin position="24"/>
        <end position="279"/>
    </location>
</feature>
<keyword evidence="6" id="KW-0732">Signal</keyword>
<evidence type="ECO:0000313" key="8">
    <source>
        <dbReference type="Proteomes" id="UP001595828"/>
    </source>
</evidence>
<dbReference type="Pfam" id="PF02633">
    <property type="entry name" value="Creatininase"/>
    <property type="match status" value="1"/>
</dbReference>
<gene>
    <name evidence="7" type="ORF">ACFO0A_03880</name>
</gene>
<evidence type="ECO:0000256" key="5">
    <source>
        <dbReference type="ARBA" id="ARBA00024029"/>
    </source>
</evidence>
<dbReference type="EMBL" id="JBHSDR010000003">
    <property type="protein sequence ID" value="MFC4294196.1"/>
    <property type="molecule type" value="Genomic_DNA"/>
</dbReference>
<reference evidence="8" key="1">
    <citation type="journal article" date="2019" name="Int. J. Syst. Evol. Microbiol.">
        <title>The Global Catalogue of Microorganisms (GCM) 10K type strain sequencing project: providing services to taxonomists for standard genome sequencing and annotation.</title>
        <authorList>
            <consortium name="The Broad Institute Genomics Platform"/>
            <consortium name="The Broad Institute Genome Sequencing Center for Infectious Disease"/>
            <person name="Wu L."/>
            <person name="Ma J."/>
        </authorList>
    </citation>
    <scope>NUCLEOTIDE SEQUENCE [LARGE SCALE GENOMIC DNA]</scope>
    <source>
        <strain evidence="8">CGMCC 1.12989</strain>
    </source>
</reference>
<evidence type="ECO:0000256" key="3">
    <source>
        <dbReference type="ARBA" id="ARBA00022801"/>
    </source>
</evidence>
<sequence>MKLSPFGVAFALSASAATSPALAGHSASDASLAVAPVMIERMTTVEIRDAIRSGKTIVLIPSGSTEATGPAVALGKHLVRANYIAENVARKLGNALVAPVMPFAPTTDEARFPGTVNLSADTFTRVNEDVAESMVRTGFKYVVFIGDHDQNQPLLRALASKLDDKHRAEGVRVFFSSDAYAKTNQQIDEYLRVKGYPPSRHGGISDTSLTWAANPDYVHPERLVLGAPVPPPGAPLSLDGVGIEGDPRRASRDLGLMFLNWKVKNAVAEIRTLVSGKRE</sequence>
<dbReference type="InterPro" id="IPR003785">
    <property type="entry name" value="Creatininase/forma_Hydrolase"/>
</dbReference>
<comment type="caution">
    <text evidence="7">The sequence shown here is derived from an EMBL/GenBank/DDBJ whole genome shotgun (WGS) entry which is preliminary data.</text>
</comment>
<evidence type="ECO:0000256" key="1">
    <source>
        <dbReference type="ARBA" id="ARBA00001947"/>
    </source>
</evidence>
<evidence type="ECO:0000256" key="4">
    <source>
        <dbReference type="ARBA" id="ARBA00022833"/>
    </source>
</evidence>
<dbReference type="PANTHER" id="PTHR35005">
    <property type="entry name" value="3-DEHYDRO-SCYLLO-INOSOSE HYDROLASE"/>
    <property type="match status" value="1"/>
</dbReference>
<keyword evidence="2" id="KW-0479">Metal-binding</keyword>
<keyword evidence="4" id="KW-0862">Zinc</keyword>
<organism evidence="7 8">
    <name type="scientific">Novosphingobium tardum</name>
    <dbReference type="NCBI Taxonomy" id="1538021"/>
    <lineage>
        <taxon>Bacteria</taxon>
        <taxon>Pseudomonadati</taxon>
        <taxon>Pseudomonadota</taxon>
        <taxon>Alphaproteobacteria</taxon>
        <taxon>Sphingomonadales</taxon>
        <taxon>Sphingomonadaceae</taxon>
        <taxon>Novosphingobium</taxon>
    </lineage>
</organism>
<keyword evidence="3" id="KW-0378">Hydrolase</keyword>
<evidence type="ECO:0000256" key="6">
    <source>
        <dbReference type="SAM" id="SignalP"/>
    </source>
</evidence>
<evidence type="ECO:0000256" key="2">
    <source>
        <dbReference type="ARBA" id="ARBA00022723"/>
    </source>
</evidence>
<comment type="cofactor">
    <cofactor evidence="1">
        <name>Zn(2+)</name>
        <dbReference type="ChEBI" id="CHEBI:29105"/>
    </cofactor>
</comment>